<dbReference type="EMBL" id="JAWWNJ010000009">
    <property type="protein sequence ID" value="KAK7049169.1"/>
    <property type="molecule type" value="Genomic_DNA"/>
</dbReference>
<sequence length="233" mass="26917">MSRVRHMPSSGSIVHAESAAYRALNTHFSQRFADPSPQSVVLFQEEDDHAPFRSPSASDLRSIKHNLDSGKHLSSVPPPWFPLPALATQVRAISVSQLITQIQLDEDTQGKVSRRQQRRQEFRERREQRRLAREQYKAAKARLRRQRRRGGRQVRERRLRLEQYKDSLLSWSGDTSARNKAWGEFQEEQKAKWDAGEDVGEWTPDGWGTRGRVIVDEDGWHGMEWGGGSPAWH</sequence>
<protein>
    <recommendedName>
        <fullName evidence="4">BZIP domain-containing protein</fullName>
    </recommendedName>
</protein>
<accession>A0AAW0DDL6</accession>
<comment type="caution">
    <text evidence="2">The sequence shown here is derived from an EMBL/GenBank/DDBJ whole genome shotgun (WGS) entry which is preliminary data.</text>
</comment>
<evidence type="ECO:0000256" key="1">
    <source>
        <dbReference type="SAM" id="MobiDB-lite"/>
    </source>
</evidence>
<evidence type="ECO:0000313" key="3">
    <source>
        <dbReference type="Proteomes" id="UP001362999"/>
    </source>
</evidence>
<organism evidence="2 3">
    <name type="scientific">Favolaschia claudopus</name>
    <dbReference type="NCBI Taxonomy" id="2862362"/>
    <lineage>
        <taxon>Eukaryota</taxon>
        <taxon>Fungi</taxon>
        <taxon>Dikarya</taxon>
        <taxon>Basidiomycota</taxon>
        <taxon>Agaricomycotina</taxon>
        <taxon>Agaricomycetes</taxon>
        <taxon>Agaricomycetidae</taxon>
        <taxon>Agaricales</taxon>
        <taxon>Marasmiineae</taxon>
        <taxon>Mycenaceae</taxon>
        <taxon>Favolaschia</taxon>
    </lineage>
</organism>
<keyword evidence="3" id="KW-1185">Reference proteome</keyword>
<feature type="region of interest" description="Disordered" evidence="1">
    <location>
        <begin position="106"/>
        <end position="130"/>
    </location>
</feature>
<proteinExistence type="predicted"/>
<dbReference type="AlphaFoldDB" id="A0AAW0DDL6"/>
<feature type="compositionally biased region" description="Basic and acidic residues" evidence="1">
    <location>
        <begin position="118"/>
        <end position="130"/>
    </location>
</feature>
<dbReference type="Proteomes" id="UP001362999">
    <property type="component" value="Unassembled WGS sequence"/>
</dbReference>
<evidence type="ECO:0000313" key="2">
    <source>
        <dbReference type="EMBL" id="KAK7049169.1"/>
    </source>
</evidence>
<gene>
    <name evidence="2" type="ORF">R3P38DRAFT_3175418</name>
</gene>
<name>A0AAW0DDL6_9AGAR</name>
<reference evidence="2 3" key="1">
    <citation type="journal article" date="2024" name="J Genomics">
        <title>Draft genome sequencing and assembly of Favolaschia claudopus CIRM-BRFM 2984 isolated from oak limbs.</title>
        <authorList>
            <person name="Navarro D."/>
            <person name="Drula E."/>
            <person name="Chaduli D."/>
            <person name="Cazenave R."/>
            <person name="Ahrendt S."/>
            <person name="Wang J."/>
            <person name="Lipzen A."/>
            <person name="Daum C."/>
            <person name="Barry K."/>
            <person name="Grigoriev I.V."/>
            <person name="Favel A."/>
            <person name="Rosso M.N."/>
            <person name="Martin F."/>
        </authorList>
    </citation>
    <scope>NUCLEOTIDE SEQUENCE [LARGE SCALE GENOMIC DNA]</scope>
    <source>
        <strain evidence="2 3">CIRM-BRFM 2984</strain>
    </source>
</reference>
<evidence type="ECO:0008006" key="4">
    <source>
        <dbReference type="Google" id="ProtNLM"/>
    </source>
</evidence>
<feature type="region of interest" description="Disordered" evidence="1">
    <location>
        <begin position="189"/>
        <end position="213"/>
    </location>
</feature>